<protein>
    <submittedName>
        <fullName evidence="1">Uncharacterized protein</fullName>
    </submittedName>
</protein>
<keyword evidence="2" id="KW-1185">Reference proteome</keyword>
<proteinExistence type="predicted"/>
<evidence type="ECO:0000313" key="1">
    <source>
        <dbReference type="EMBL" id="MCI4386267.1"/>
    </source>
</evidence>
<evidence type="ECO:0000313" key="2">
    <source>
        <dbReference type="Proteomes" id="UP000829447"/>
    </source>
</evidence>
<gene>
    <name evidence="1" type="ORF">PGIGA_G00060300</name>
</gene>
<dbReference type="Proteomes" id="UP000829447">
    <property type="component" value="Linkage Group LG15"/>
</dbReference>
<dbReference type="EMBL" id="CM040468">
    <property type="protein sequence ID" value="MCI4386267.1"/>
    <property type="molecule type" value="Genomic_DNA"/>
</dbReference>
<reference evidence="1 2" key="1">
    <citation type="journal article" date="2022" name="bioRxiv">
        <title>An ancient truncated duplication of the anti-Mullerian hormone receptor type 2 gene is a potential conserved master sex determinant in the Pangasiidae catfish family.</title>
        <authorList>
            <person name="Wen M."/>
            <person name="Pan Q."/>
            <person name="Jouanno E."/>
            <person name="Montfort J."/>
            <person name="Zahm M."/>
            <person name="Cabau C."/>
            <person name="Klopp C."/>
            <person name="Iampietro C."/>
            <person name="Roques C."/>
            <person name="Bouchez O."/>
            <person name="Castinel A."/>
            <person name="Donnadieu C."/>
            <person name="Parrinello H."/>
            <person name="Poncet C."/>
            <person name="Belmonte E."/>
            <person name="Gautier V."/>
            <person name="Avarre J.-C."/>
            <person name="Dugue R."/>
            <person name="Gustiano R."/>
            <person name="Ha T.T.T."/>
            <person name="Campet M."/>
            <person name="Sriphairoj K."/>
            <person name="Ribolli J."/>
            <person name="de Almeida F.L."/>
            <person name="Desvignes T."/>
            <person name="Postlethwait J.H."/>
            <person name="Bucao C.F."/>
            <person name="Robinson-Rechavi M."/>
            <person name="Bobe J."/>
            <person name="Herpin A."/>
            <person name="Guiguen Y."/>
        </authorList>
    </citation>
    <scope>NUCLEOTIDE SEQUENCE [LARGE SCALE GENOMIC DNA]</scope>
    <source>
        <strain evidence="1">YG-Dec2019</strain>
    </source>
</reference>
<name>A0ACC5X549_PANGG</name>
<sequence length="67" mass="7441">MAFEKQILSIFGATDTLPIQCRWRSSGDNRIVSVCTVDSLAIISVNAKSALIDEIQWKDKDLQALES</sequence>
<accession>A0ACC5X549</accession>
<comment type="caution">
    <text evidence="1">The sequence shown here is derived from an EMBL/GenBank/DDBJ whole genome shotgun (WGS) entry which is preliminary data.</text>
</comment>
<organism evidence="1 2">
    <name type="scientific">Pangasianodon gigas</name>
    <name type="common">Mekong giant catfish</name>
    <name type="synonym">Pangasius gigas</name>
    <dbReference type="NCBI Taxonomy" id="30993"/>
    <lineage>
        <taxon>Eukaryota</taxon>
        <taxon>Metazoa</taxon>
        <taxon>Chordata</taxon>
        <taxon>Craniata</taxon>
        <taxon>Vertebrata</taxon>
        <taxon>Euteleostomi</taxon>
        <taxon>Actinopterygii</taxon>
        <taxon>Neopterygii</taxon>
        <taxon>Teleostei</taxon>
        <taxon>Ostariophysi</taxon>
        <taxon>Siluriformes</taxon>
        <taxon>Pangasiidae</taxon>
        <taxon>Pangasianodon</taxon>
    </lineage>
</organism>